<dbReference type="GO" id="GO:0016301">
    <property type="term" value="F:kinase activity"/>
    <property type="evidence" value="ECO:0007669"/>
    <property type="project" value="TreeGrafter"/>
</dbReference>
<dbReference type="PANTHER" id="PTHR20873">
    <property type="entry name" value="L-SERYL-TRNA(SEC) KINASE"/>
    <property type="match status" value="1"/>
</dbReference>
<evidence type="ECO:0000256" key="1">
    <source>
        <dbReference type="SAM" id="MobiDB-lite"/>
    </source>
</evidence>
<dbReference type="OrthoDB" id="9972657at2759"/>
<proteinExistence type="predicted"/>
<dbReference type="EMBL" id="OB662974">
    <property type="protein sequence ID" value="CAD7230808.1"/>
    <property type="molecule type" value="Genomic_DNA"/>
</dbReference>
<evidence type="ECO:0000313" key="2">
    <source>
        <dbReference type="EMBL" id="CAD7230808.1"/>
    </source>
</evidence>
<accession>A0A7R8WFN4</accession>
<dbReference type="Pfam" id="PF08433">
    <property type="entry name" value="KTI12"/>
    <property type="match status" value="1"/>
</dbReference>
<feature type="region of interest" description="Disordered" evidence="1">
    <location>
        <begin position="247"/>
        <end position="275"/>
    </location>
</feature>
<dbReference type="PANTHER" id="PTHR20873:SF0">
    <property type="entry name" value="L-SERYL-TRNA(SEC) KINASE"/>
    <property type="match status" value="1"/>
</dbReference>
<dbReference type="Gene3D" id="3.40.50.300">
    <property type="entry name" value="P-loop containing nucleotide triphosphate hydrolases"/>
    <property type="match status" value="1"/>
</dbReference>
<gene>
    <name evidence="2" type="ORF">CTOB1V02_LOCUS8664</name>
</gene>
<dbReference type="InterPro" id="IPR027417">
    <property type="entry name" value="P-loop_NTPase"/>
</dbReference>
<dbReference type="GO" id="GO:0000049">
    <property type="term" value="F:tRNA binding"/>
    <property type="evidence" value="ECO:0007669"/>
    <property type="project" value="TreeGrafter"/>
</dbReference>
<protein>
    <submittedName>
        <fullName evidence="2">Uncharacterized protein</fullName>
    </submittedName>
</protein>
<dbReference type="SUPFAM" id="SSF52540">
    <property type="entry name" value="P-loop containing nucleoside triphosphate hydrolases"/>
    <property type="match status" value="1"/>
</dbReference>
<dbReference type="InterPro" id="IPR052648">
    <property type="entry name" value="Ser-tRNA(Sec)_kinase"/>
</dbReference>
<name>A0A7R8WFN4_9CRUS</name>
<reference evidence="2" key="1">
    <citation type="submission" date="2020-11" db="EMBL/GenBank/DDBJ databases">
        <authorList>
            <person name="Tran Van P."/>
        </authorList>
    </citation>
    <scope>NUCLEOTIDE SEQUENCE</scope>
</reference>
<dbReference type="AlphaFoldDB" id="A0A7R8WFN4"/>
<feature type="compositionally biased region" description="Basic and acidic residues" evidence="1">
    <location>
        <begin position="258"/>
        <end position="272"/>
    </location>
</feature>
<sequence length="360" mass="40850">MQSSPGNQESPPSMLLLVFGFPGVGKTCLAKEIQEKWRQSMFFDDVHRISFDDIVPREEQYQLVSQEHGMKIARDIVRSSLDAVLTKGKQHGTEEPEKVGCFSGLNSSLMNDIYRRVSDCLAKVGERSTKGSERICYVIDDNLYYRSMRYGYYQLARKHGFAFVQLHLQLESSQPMNLLSRLLELDEKRSSEEQVGAEVLRKMSERFEEPDMVNNPWESSSLTFISRAEDRHIDCLLKMIQAMGSHPVPSLPNLEEEDARKEEDRKATKESLHQQADLILRQRVKDKVREASSKAARGSAPTIDLTVKQLAMCLSTEKSKIMSMLKSGEIPLANPAADLNDVLCKMLDDALSKKLIEKSD</sequence>
<organism evidence="2">
    <name type="scientific">Cyprideis torosa</name>
    <dbReference type="NCBI Taxonomy" id="163714"/>
    <lineage>
        <taxon>Eukaryota</taxon>
        <taxon>Metazoa</taxon>
        <taxon>Ecdysozoa</taxon>
        <taxon>Arthropoda</taxon>
        <taxon>Crustacea</taxon>
        <taxon>Oligostraca</taxon>
        <taxon>Ostracoda</taxon>
        <taxon>Podocopa</taxon>
        <taxon>Podocopida</taxon>
        <taxon>Cytherocopina</taxon>
        <taxon>Cytheroidea</taxon>
        <taxon>Cytherideidae</taxon>
        <taxon>Cyprideis</taxon>
    </lineage>
</organism>
<dbReference type="InterPro" id="IPR013641">
    <property type="entry name" value="KTI12/PSTK"/>
</dbReference>